<accession>A0AAU6SJK4</accession>
<dbReference type="Pfam" id="PF11749">
    <property type="entry name" value="DUF3305"/>
    <property type="match status" value="1"/>
</dbReference>
<evidence type="ECO:0000313" key="1">
    <source>
        <dbReference type="EMBL" id="XAG20114.1"/>
    </source>
</evidence>
<gene>
    <name evidence="1" type="ORF">MRN70_07105</name>
</gene>
<organism evidence="1">
    <name type="scientific">bacterium 19PA01SH03</name>
    <dbReference type="NCBI Taxonomy" id="2920705"/>
    <lineage>
        <taxon>Bacteria</taxon>
    </lineage>
</organism>
<name>A0AAU6SJK4_UNCXX</name>
<dbReference type="AlphaFoldDB" id="A0AAU6SJK4"/>
<dbReference type="EMBL" id="CP095338">
    <property type="protein sequence ID" value="XAG20114.1"/>
    <property type="molecule type" value="Genomic_DNA"/>
</dbReference>
<dbReference type="InterPro" id="IPR021736">
    <property type="entry name" value="DUF3305"/>
</dbReference>
<proteinExistence type="predicted"/>
<reference evidence="1" key="1">
    <citation type="submission" date="2022-03" db="EMBL/GenBank/DDBJ databases">
        <title>Sea Food Isolates.</title>
        <authorList>
            <person name="Li c."/>
        </authorList>
    </citation>
    <scope>NUCLEOTIDE SEQUENCE</scope>
    <source>
        <strain evidence="1">19PA01SH03</strain>
    </source>
</reference>
<protein>
    <submittedName>
        <fullName evidence="1">DUF3305 domain-containing protein</fullName>
    </submittedName>
</protein>
<sequence>MAFPISHLVPLIKNEFQWSIGCLLHLRSFNVGRWVTSQWQLSGFELMPPADFKARAILELFRDERSDYRFNLSSREPKLFVIVENSTDDDHPKLVCITASQGVAARYMDSDYVVLSEPMPLAVQAWIEAFIGREGELLDYRSKKRKGAGRSCGN</sequence>